<accession>A0A1D8NBM4</accession>
<dbReference type="EMBL" id="CP017555">
    <property type="protein sequence ID" value="AOW03040.1"/>
    <property type="molecule type" value="Genomic_DNA"/>
</dbReference>
<sequence>MTDKKGKLVESGQTPMDNSDTDYDVLSISSRCVSSDDNDLKGSWYGVGQLDDDTDDPECITFSNDGDGDTGSSPPLSPQSLKMPTLAFSIDSLSESTPTPSKYFFKDDLKLEWDVVAHKIARNPPRYRDGHNLPPLGAPVDRVCLLNLCGTPSPAVQKFFVHYYGFKTEVEMIHLANIDNLDFHPATCYVGFVTLTSEESISSALLKIDAALSARSRGIYVTCWAPSQLSTTSLINTSVYAALKPLQDTSVLSLPLALDSFDPLDIQLIEWEEHSVRRKRSSTLMFQFDQKTIWKAIVGFLVLAITAQIAQYVLLYSIGDVNIVAPEIAPAVSTTGKSSAVTLGVTSSATVVPKLLTKKCCMERARSNSAIIVPPSPLETNPTEFDHCVMKQYNEQQRLMPSPDKATIDEDKSKRWVHMDMQLMKDSIRKTIKRAQRHKLVRFTRSCGLEFRQKVEDAHFPERIQEAVTNCVSAQASFQTSVSSLVNERYRRLKDEIAEVDVSNTVLHLKKRVSQRLGGFEKDLKARINYRDIIRRAQANVPIVRAKSASLWLDVCDRSRRWAKATEHGIEAALSRTRNGMHDWREHLKQSWGPTTDNTRSFSWRLKAFWGSKLPESFSRFDIWTFWSPPVKKAEEEQSAWAKLLDHKWKLGWSK</sequence>
<reference evidence="2 3" key="1">
    <citation type="journal article" date="2016" name="PLoS ONE">
        <title>Sequence Assembly of Yarrowia lipolytica Strain W29/CLIB89 Shows Transposable Element Diversity.</title>
        <authorList>
            <person name="Magnan C."/>
            <person name="Yu J."/>
            <person name="Chang I."/>
            <person name="Jahn E."/>
            <person name="Kanomata Y."/>
            <person name="Wu J."/>
            <person name="Zeller M."/>
            <person name="Oakes M."/>
            <person name="Baldi P."/>
            <person name="Sandmeyer S."/>
        </authorList>
    </citation>
    <scope>NUCLEOTIDE SEQUENCE [LARGE SCALE GENOMIC DNA]</scope>
    <source>
        <strain evidence="3">CLIB89(W29)</strain>
    </source>
</reference>
<dbReference type="VEuPathDB" id="FungiDB:YALI1_C25391g"/>
<evidence type="ECO:0000256" key="1">
    <source>
        <dbReference type="SAM" id="MobiDB-lite"/>
    </source>
</evidence>
<dbReference type="VEuPathDB" id="FungiDB:YALI0_C18263g"/>
<dbReference type="RefSeq" id="XP_068138557.1">
    <property type="nucleotide sequence ID" value="XM_068282456.1"/>
</dbReference>
<protein>
    <submittedName>
        <fullName evidence="2">Uncharacterized protein</fullName>
    </submittedName>
</protein>
<feature type="region of interest" description="Disordered" evidence="1">
    <location>
        <begin position="1"/>
        <end position="80"/>
    </location>
</feature>
<proteinExistence type="predicted"/>
<feature type="compositionally biased region" description="Polar residues" evidence="1">
    <location>
        <begin position="70"/>
        <end position="80"/>
    </location>
</feature>
<name>A0A1D8NBM4_YARLL</name>
<gene>
    <name evidence="2" type="ORF">YALI1_C25391g</name>
</gene>
<evidence type="ECO:0000313" key="3">
    <source>
        <dbReference type="Proteomes" id="UP000182444"/>
    </source>
</evidence>
<dbReference type="Proteomes" id="UP000182444">
    <property type="component" value="Chromosome 1C"/>
</dbReference>
<dbReference type="GeneID" id="2909996"/>
<dbReference type="AlphaFoldDB" id="A0A1D8NBM4"/>
<organism evidence="2 3">
    <name type="scientific">Yarrowia lipolytica</name>
    <name type="common">Candida lipolytica</name>
    <dbReference type="NCBI Taxonomy" id="4952"/>
    <lineage>
        <taxon>Eukaryota</taxon>
        <taxon>Fungi</taxon>
        <taxon>Dikarya</taxon>
        <taxon>Ascomycota</taxon>
        <taxon>Saccharomycotina</taxon>
        <taxon>Dipodascomycetes</taxon>
        <taxon>Dipodascales</taxon>
        <taxon>Dipodascales incertae sedis</taxon>
        <taxon>Yarrowia</taxon>
    </lineage>
</organism>
<evidence type="ECO:0000313" key="2">
    <source>
        <dbReference type="EMBL" id="AOW03040.1"/>
    </source>
</evidence>